<proteinExistence type="predicted"/>
<evidence type="ECO:0000313" key="2">
    <source>
        <dbReference type="Proteomes" id="UP001060085"/>
    </source>
</evidence>
<accession>A0ACB9ZX19</accession>
<dbReference type="EMBL" id="CM044707">
    <property type="protein sequence ID" value="KAI5653188.1"/>
    <property type="molecule type" value="Genomic_DNA"/>
</dbReference>
<dbReference type="Proteomes" id="UP001060085">
    <property type="component" value="Linkage Group LG07"/>
</dbReference>
<reference evidence="2" key="1">
    <citation type="journal article" date="2023" name="Nat. Plants">
        <title>Single-cell RNA sequencing provides a high-resolution roadmap for understanding the multicellular compartmentation of specialized metabolism.</title>
        <authorList>
            <person name="Sun S."/>
            <person name="Shen X."/>
            <person name="Li Y."/>
            <person name="Li Y."/>
            <person name="Wang S."/>
            <person name="Li R."/>
            <person name="Zhang H."/>
            <person name="Shen G."/>
            <person name="Guo B."/>
            <person name="Wei J."/>
            <person name="Xu J."/>
            <person name="St-Pierre B."/>
            <person name="Chen S."/>
            <person name="Sun C."/>
        </authorList>
    </citation>
    <scope>NUCLEOTIDE SEQUENCE [LARGE SCALE GENOMIC DNA]</scope>
</reference>
<keyword evidence="2" id="KW-1185">Reference proteome</keyword>
<organism evidence="1 2">
    <name type="scientific">Catharanthus roseus</name>
    <name type="common">Madagascar periwinkle</name>
    <name type="synonym">Vinca rosea</name>
    <dbReference type="NCBI Taxonomy" id="4058"/>
    <lineage>
        <taxon>Eukaryota</taxon>
        <taxon>Viridiplantae</taxon>
        <taxon>Streptophyta</taxon>
        <taxon>Embryophyta</taxon>
        <taxon>Tracheophyta</taxon>
        <taxon>Spermatophyta</taxon>
        <taxon>Magnoliopsida</taxon>
        <taxon>eudicotyledons</taxon>
        <taxon>Gunneridae</taxon>
        <taxon>Pentapetalae</taxon>
        <taxon>asterids</taxon>
        <taxon>lamiids</taxon>
        <taxon>Gentianales</taxon>
        <taxon>Apocynaceae</taxon>
        <taxon>Rauvolfioideae</taxon>
        <taxon>Vinceae</taxon>
        <taxon>Catharanthinae</taxon>
        <taxon>Catharanthus</taxon>
    </lineage>
</organism>
<evidence type="ECO:0000313" key="1">
    <source>
        <dbReference type="EMBL" id="KAI5653188.1"/>
    </source>
</evidence>
<sequence>MSTRASNSRSFGSGSTRKPMQDSGTDFKRAQICLQFKRGKCYYGVNCKFVHDDGTRDGRNILGSEGLAMRIRERPHSGFGGAQNFDGNLALHRENDAITLVDPRENYERISSYYAGKNTEETVALKRENDAITLVNLQAPMKKRPCYNWQRTGSCPFGVHCKFAHGEAETKMLCSVPLQDSGKALAAAGTNADATEGATSTKKGFKIAYEQLENGRKRLIWWTDVKQTFGYSFMSCKLRVDTRSSGWQRTVRKVLSGIRGVYNFKMDVDGLVQVSGMIDPYVLLNKIGKAGNRAELVWLQYGDCSSYLDMPPPPFTPRRDDPCYAYGGYCGGGGGLGNNGDYKGQSGYWDYCLPPPSHRPFSRLGPCIDPLQRRTFSGWN</sequence>
<gene>
    <name evidence="1" type="ORF">M9H77_30375</name>
</gene>
<comment type="caution">
    <text evidence="1">The sequence shown here is derived from an EMBL/GenBank/DDBJ whole genome shotgun (WGS) entry which is preliminary data.</text>
</comment>
<protein>
    <submittedName>
        <fullName evidence="1">Uncharacterized protein</fullName>
    </submittedName>
</protein>
<name>A0ACB9ZX19_CATRO</name>